<name>A0A1C6R788_9ACTN</name>
<dbReference type="EMBL" id="FMHU01000001">
    <property type="protein sequence ID" value="SCL12878.1"/>
    <property type="molecule type" value="Genomic_DNA"/>
</dbReference>
<evidence type="ECO:0000313" key="2">
    <source>
        <dbReference type="Proteomes" id="UP000198906"/>
    </source>
</evidence>
<evidence type="ECO:0000313" key="1">
    <source>
        <dbReference type="EMBL" id="SCL12878.1"/>
    </source>
</evidence>
<dbReference type="STRING" id="47866.GA0074694_0048"/>
<proteinExistence type="predicted"/>
<gene>
    <name evidence="1" type="ORF">GA0074694_0048</name>
</gene>
<organism evidence="1 2">
    <name type="scientific">Micromonospora inyonensis</name>
    <dbReference type="NCBI Taxonomy" id="47866"/>
    <lineage>
        <taxon>Bacteria</taxon>
        <taxon>Bacillati</taxon>
        <taxon>Actinomycetota</taxon>
        <taxon>Actinomycetes</taxon>
        <taxon>Micromonosporales</taxon>
        <taxon>Micromonosporaceae</taxon>
        <taxon>Micromonospora</taxon>
    </lineage>
</organism>
<reference evidence="2" key="1">
    <citation type="submission" date="2016-06" db="EMBL/GenBank/DDBJ databases">
        <authorList>
            <person name="Varghese N."/>
        </authorList>
    </citation>
    <scope>NUCLEOTIDE SEQUENCE [LARGE SCALE GENOMIC DNA]</scope>
    <source>
        <strain evidence="2">DSM 46123</strain>
    </source>
</reference>
<dbReference type="Proteomes" id="UP000198906">
    <property type="component" value="Unassembled WGS sequence"/>
</dbReference>
<accession>A0A1C6R788</accession>
<keyword evidence="2" id="KW-1185">Reference proteome</keyword>
<dbReference type="RefSeq" id="WP_141713934.1">
    <property type="nucleotide sequence ID" value="NZ_FMHU01000001.1"/>
</dbReference>
<protein>
    <submittedName>
        <fullName evidence="1">Uncharacterized protein</fullName>
    </submittedName>
</protein>
<sequence length="327" mass="36872">MSRHAFAAYGLHVSPRYRPNERLSLDDIGGTKASLLSLVHGLLQDLKNEPLREEKSEDYLYIDEVDPLGARIHFNAEYGKFGLEGGIRHTRSHQTTHTYGTDESATVPIRNMILCPSRSKTAVFLTERYGNRGVGSIFLRQLQAAFRAKFSDLILHSESFIDNEQWRIFRERAKLTSVKVVRYKISHDPADGIDPEVIGKIVYEAKPRWGIEGLGNKIKNGLLGGELKAHQLLGLSDVQDTDETRLTLSDGDQERQVVLGREDLPALVYAVDHDGKERAKDSVVYNEMHSIIPVLTKQLGLELPGDWDSTEWQKAQLTVKMGAVRER</sequence>
<dbReference type="AlphaFoldDB" id="A0A1C6R788"/>